<organism evidence="7 8">
    <name type="scientific">Clostridium mobile</name>
    <dbReference type="NCBI Taxonomy" id="2841512"/>
    <lineage>
        <taxon>Bacteria</taxon>
        <taxon>Bacillati</taxon>
        <taxon>Bacillota</taxon>
        <taxon>Clostridia</taxon>
        <taxon>Eubacteriales</taxon>
        <taxon>Clostridiaceae</taxon>
        <taxon>Clostridium</taxon>
    </lineage>
</organism>
<evidence type="ECO:0000313" key="7">
    <source>
        <dbReference type="EMBL" id="MBU5485815.1"/>
    </source>
</evidence>
<comment type="similarity">
    <text evidence="6">Belongs to the LPG synthase family.</text>
</comment>
<keyword evidence="5 6" id="KW-0472">Membrane</keyword>
<accession>A0ABS6EN48</accession>
<keyword evidence="6" id="KW-0443">Lipid metabolism</keyword>
<dbReference type="EMBL" id="JAHLQF010000004">
    <property type="protein sequence ID" value="MBU5485815.1"/>
    <property type="molecule type" value="Genomic_DNA"/>
</dbReference>
<evidence type="ECO:0000256" key="2">
    <source>
        <dbReference type="ARBA" id="ARBA00022475"/>
    </source>
</evidence>
<keyword evidence="6" id="KW-0046">Antibiotic resistance</keyword>
<feature type="transmembrane region" description="Helical" evidence="6">
    <location>
        <begin position="235"/>
        <end position="253"/>
    </location>
</feature>
<comment type="catalytic activity">
    <reaction evidence="6">
        <text>L-lysyl-tRNA(Lys) + a 1,2-diacyl-sn-glycero-3-phospho-(1'-sn-glycerol) = a 1,2-diacyl-sn-glycero-3-phospho-1'-(3'-O-L-lysyl)-sn-glycerol + tRNA(Lys)</text>
        <dbReference type="Rhea" id="RHEA:10668"/>
        <dbReference type="Rhea" id="RHEA-COMP:9696"/>
        <dbReference type="Rhea" id="RHEA-COMP:9697"/>
        <dbReference type="ChEBI" id="CHEBI:64716"/>
        <dbReference type="ChEBI" id="CHEBI:75792"/>
        <dbReference type="ChEBI" id="CHEBI:78442"/>
        <dbReference type="ChEBI" id="CHEBI:78529"/>
        <dbReference type="EC" id="2.3.2.3"/>
    </reaction>
</comment>
<dbReference type="EC" id="2.3.2.3" evidence="6"/>
<comment type="function">
    <text evidence="6">Catalyzes the transfer of a lysyl group from L-lysyl-tRNA(Lys) to membrane-bound phosphatidylglycerol (PG), which produces lysylphosphatidylglycerol (LPG), a major component of the bacterial membrane with a positive net charge. LPG synthesis contributes to bacterial virulence as it is involved in the resistance mechanism against cationic antimicrobial peptides (CAMP) produces by the host's immune system (defensins, cathelicidins) and by the competing microorganisms.</text>
</comment>
<name>A0ABS6EN48_9CLOT</name>
<keyword evidence="6" id="KW-0808">Transferase</keyword>
<evidence type="ECO:0000256" key="4">
    <source>
        <dbReference type="ARBA" id="ARBA00022989"/>
    </source>
</evidence>
<keyword evidence="3 6" id="KW-0812">Transmembrane</keyword>
<evidence type="ECO:0000313" key="8">
    <source>
        <dbReference type="Proteomes" id="UP000726170"/>
    </source>
</evidence>
<dbReference type="PANTHER" id="PTHR39087">
    <property type="entry name" value="UPF0104 MEMBRANE PROTEIN MJ1595"/>
    <property type="match status" value="1"/>
</dbReference>
<evidence type="ECO:0000256" key="1">
    <source>
        <dbReference type="ARBA" id="ARBA00004651"/>
    </source>
</evidence>
<reference evidence="7 8" key="1">
    <citation type="submission" date="2021-06" db="EMBL/GenBank/DDBJ databases">
        <authorList>
            <person name="Sun Q."/>
            <person name="Li D."/>
        </authorList>
    </citation>
    <scope>NUCLEOTIDE SEQUENCE [LARGE SCALE GENOMIC DNA]</scope>
    <source>
        <strain evidence="7 8">MSJ-11</strain>
    </source>
</reference>
<dbReference type="Proteomes" id="UP000726170">
    <property type="component" value="Unassembled WGS sequence"/>
</dbReference>
<keyword evidence="2" id="KW-1003">Cell membrane</keyword>
<dbReference type="PANTHER" id="PTHR39087:SF2">
    <property type="entry name" value="UPF0104 MEMBRANE PROTEIN MJ1595"/>
    <property type="match status" value="1"/>
</dbReference>
<dbReference type="InterPro" id="IPR022791">
    <property type="entry name" value="L-PG_synthase/AglD"/>
</dbReference>
<evidence type="ECO:0000256" key="3">
    <source>
        <dbReference type="ARBA" id="ARBA00022692"/>
    </source>
</evidence>
<feature type="transmembrane region" description="Helical" evidence="6">
    <location>
        <begin position="284"/>
        <end position="308"/>
    </location>
</feature>
<feature type="transmembrane region" description="Helical" evidence="6">
    <location>
        <begin position="212"/>
        <end position="229"/>
    </location>
</feature>
<keyword evidence="4 6" id="KW-1133">Transmembrane helix</keyword>
<proteinExistence type="inferred from homology"/>
<evidence type="ECO:0000256" key="6">
    <source>
        <dbReference type="RuleBase" id="RU363042"/>
    </source>
</evidence>
<feature type="transmembrane region" description="Helical" evidence="6">
    <location>
        <begin position="27"/>
        <end position="53"/>
    </location>
</feature>
<gene>
    <name evidence="6" type="primary">mprF</name>
    <name evidence="7" type="ORF">KQI86_15960</name>
</gene>
<dbReference type="NCBIfam" id="TIGR00374">
    <property type="entry name" value="flippase-like domain"/>
    <property type="match status" value="1"/>
</dbReference>
<dbReference type="Pfam" id="PF03706">
    <property type="entry name" value="LPG_synthase_TM"/>
    <property type="match status" value="1"/>
</dbReference>
<dbReference type="RefSeq" id="WP_216440419.1">
    <property type="nucleotide sequence ID" value="NZ_JAHLQF010000004.1"/>
</dbReference>
<keyword evidence="8" id="KW-1185">Reference proteome</keyword>
<comment type="subcellular location">
    <subcellularLocation>
        <location evidence="1 6">Cell membrane</location>
        <topology evidence="1 6">Multi-pass membrane protein</topology>
    </subcellularLocation>
</comment>
<sequence>MILGILITGAALWWADLGEIYRHLLNIDVKVLVIGCLLQIITILLINIQWYYLSKELGEKISFGQIFHMNMAGTFTESVTPSVKAGGEVAKIYILNKQGGLPLERATAVVGVQKIISFSAFLILNLISILLLLVNFKLSGVFLKILFLSFIILIVIFIIMVFIVIRPNKIQGLLNLFPKKYKWIEKANELIESISISIKEILSHKRVWVKQFLLSLFIWGFFPLKSYTITKGLDISISFISIAIITYLTYMVAMVPMLPGGMGTFEGSMTFLLVPFNISPDKGMTLAIVVRFVTFWFVFIISAVYLGSKYFHSLLWKKS</sequence>
<feature type="transmembrane region" description="Helical" evidence="6">
    <location>
        <begin position="115"/>
        <end position="136"/>
    </location>
</feature>
<comment type="caution">
    <text evidence="7">The sequence shown here is derived from an EMBL/GenBank/DDBJ whole genome shotgun (WGS) entry which is preliminary data.</text>
</comment>
<protein>
    <recommendedName>
        <fullName evidence="6">Phosphatidylglycerol lysyltransferase</fullName>
        <ecNumber evidence="6">2.3.2.3</ecNumber>
    </recommendedName>
    <alternativeName>
        <fullName evidence="6">Lysylphosphatidylglycerol synthase</fullName>
    </alternativeName>
</protein>
<feature type="transmembrane region" description="Helical" evidence="6">
    <location>
        <begin position="142"/>
        <end position="165"/>
    </location>
</feature>
<evidence type="ECO:0000256" key="5">
    <source>
        <dbReference type="ARBA" id="ARBA00023136"/>
    </source>
</evidence>